<evidence type="ECO:0000313" key="1">
    <source>
        <dbReference type="EMBL" id="EDX76472.1"/>
    </source>
</evidence>
<dbReference type="AlphaFoldDB" id="B4VND0"/>
<keyword evidence="2" id="KW-1185">Reference proteome</keyword>
<dbReference type="STRING" id="118168.MC7420_4728"/>
<protein>
    <submittedName>
        <fullName evidence="1">Uncharacterized protein</fullName>
    </submittedName>
</protein>
<dbReference type="EMBL" id="DS989846">
    <property type="protein sequence ID" value="EDX76472.1"/>
    <property type="molecule type" value="Genomic_DNA"/>
</dbReference>
<gene>
    <name evidence="1" type="ORF">MC7420_4728</name>
</gene>
<dbReference type="Proteomes" id="UP000003835">
    <property type="component" value="Unassembled WGS sequence"/>
</dbReference>
<proteinExistence type="predicted"/>
<sequence length="143" mass="16844">MDLPESWNTYRNSRFNFEFLYPNNWIPFPIPDNLDGRAFRDPENPNCEIRGWAEFAQLGTPSPESTSQPLNPSQPQNFFTEQGETGKLQVDVDSDISVMTLTLTQENVSYNWQGRCESEQFADYYRFFYYIARQYRLPVAEEN</sequence>
<reference evidence="1 2" key="1">
    <citation type="submission" date="2008-07" db="EMBL/GenBank/DDBJ databases">
        <authorList>
            <person name="Tandeau de Marsac N."/>
            <person name="Ferriera S."/>
            <person name="Johnson J."/>
            <person name="Kravitz S."/>
            <person name="Beeson K."/>
            <person name="Sutton G."/>
            <person name="Rogers Y.-H."/>
            <person name="Friedman R."/>
            <person name="Frazier M."/>
            <person name="Venter J.C."/>
        </authorList>
    </citation>
    <scope>NUCLEOTIDE SEQUENCE [LARGE SCALE GENOMIC DNA]</scope>
    <source>
        <strain evidence="1 2">PCC 7420</strain>
    </source>
</reference>
<organism evidence="1 2">
    <name type="scientific">Coleofasciculus chthonoplastes PCC 7420</name>
    <dbReference type="NCBI Taxonomy" id="118168"/>
    <lineage>
        <taxon>Bacteria</taxon>
        <taxon>Bacillati</taxon>
        <taxon>Cyanobacteriota</taxon>
        <taxon>Cyanophyceae</taxon>
        <taxon>Coleofasciculales</taxon>
        <taxon>Coleofasciculaceae</taxon>
        <taxon>Coleofasciculus</taxon>
    </lineage>
</organism>
<name>B4VND0_9CYAN</name>
<dbReference type="eggNOG" id="ENOG5032U68">
    <property type="taxonomic scope" value="Bacteria"/>
</dbReference>
<evidence type="ECO:0000313" key="2">
    <source>
        <dbReference type="Proteomes" id="UP000003835"/>
    </source>
</evidence>
<dbReference type="OrthoDB" id="463816at2"/>
<dbReference type="HOGENOM" id="CLU_116691_0_0_3"/>
<accession>B4VND0</accession>